<feature type="transmembrane region" description="Helical" evidence="7">
    <location>
        <begin position="246"/>
        <end position="264"/>
    </location>
</feature>
<keyword evidence="3" id="KW-1003">Cell membrane</keyword>
<dbReference type="EMBL" id="JBHSBI010000022">
    <property type="protein sequence ID" value="MFC4012547.1"/>
    <property type="molecule type" value="Genomic_DNA"/>
</dbReference>
<dbReference type="RefSeq" id="WP_379532450.1">
    <property type="nucleotide sequence ID" value="NZ_JBHSBI010000022.1"/>
</dbReference>
<feature type="transmembrane region" description="Helical" evidence="7">
    <location>
        <begin position="112"/>
        <end position="130"/>
    </location>
</feature>
<dbReference type="InterPro" id="IPR000515">
    <property type="entry name" value="MetI-like"/>
</dbReference>
<evidence type="ECO:0000313" key="10">
    <source>
        <dbReference type="Proteomes" id="UP001595851"/>
    </source>
</evidence>
<feature type="transmembrane region" description="Helical" evidence="7">
    <location>
        <begin position="193"/>
        <end position="210"/>
    </location>
</feature>
<dbReference type="PANTHER" id="PTHR43744">
    <property type="entry name" value="ABC TRANSPORTER PERMEASE PROTEIN MG189-RELATED-RELATED"/>
    <property type="match status" value="1"/>
</dbReference>
<keyword evidence="6 7" id="KW-0472">Membrane</keyword>
<dbReference type="InterPro" id="IPR035906">
    <property type="entry name" value="MetI-like_sf"/>
</dbReference>
<protein>
    <submittedName>
        <fullName evidence="9">Carbohydrate ABC transporter permease</fullName>
    </submittedName>
</protein>
<evidence type="ECO:0000259" key="8">
    <source>
        <dbReference type="PROSITE" id="PS50928"/>
    </source>
</evidence>
<reference evidence="10" key="1">
    <citation type="journal article" date="2019" name="Int. J. Syst. Evol. Microbiol.">
        <title>The Global Catalogue of Microorganisms (GCM) 10K type strain sequencing project: providing services to taxonomists for standard genome sequencing and annotation.</title>
        <authorList>
            <consortium name="The Broad Institute Genomics Platform"/>
            <consortium name="The Broad Institute Genome Sequencing Center for Infectious Disease"/>
            <person name="Wu L."/>
            <person name="Ma J."/>
        </authorList>
    </citation>
    <scope>NUCLEOTIDE SEQUENCE [LARGE SCALE GENOMIC DNA]</scope>
    <source>
        <strain evidence="10">TBRC 1276</strain>
    </source>
</reference>
<evidence type="ECO:0000256" key="6">
    <source>
        <dbReference type="ARBA" id="ARBA00023136"/>
    </source>
</evidence>
<feature type="transmembrane region" description="Helical" evidence="7">
    <location>
        <begin position="142"/>
        <end position="160"/>
    </location>
</feature>
<comment type="similarity">
    <text evidence="7">Belongs to the binding-protein-dependent transport system permease family.</text>
</comment>
<sequence>MRAHSGTHGRDVRRLGWHAVLLASVAVMVFPLLWALIASFKPANEIYGAGLLPSSASLENYRVALLDFPIGHVLVNTLVMASGVTLLQLLVAVPAAHAFARFRLRHERMATALVTGALLMPPQAVIVPQFLMVSELGWRDTYWGLIIPQVSGCALAVLLLREHVRAIPVSLFEAATVEGASEWSMLRFVTLPLLRPALGAVAILVFVGTWNEYLWPMIVAPRPEHTTIQMGLQLFLNQEGANPGPLIAAAMLTTLPIVAVYLVASRRVIHAFLQSGLH</sequence>
<dbReference type="Pfam" id="PF00528">
    <property type="entry name" value="BPD_transp_1"/>
    <property type="match status" value="1"/>
</dbReference>
<dbReference type="PROSITE" id="PS50928">
    <property type="entry name" value="ABC_TM1"/>
    <property type="match status" value="1"/>
</dbReference>
<organism evidence="9 10">
    <name type="scientific">Nonomuraea purpurea</name>
    <dbReference type="NCBI Taxonomy" id="1849276"/>
    <lineage>
        <taxon>Bacteria</taxon>
        <taxon>Bacillati</taxon>
        <taxon>Actinomycetota</taxon>
        <taxon>Actinomycetes</taxon>
        <taxon>Streptosporangiales</taxon>
        <taxon>Streptosporangiaceae</taxon>
        <taxon>Nonomuraea</taxon>
    </lineage>
</organism>
<keyword evidence="10" id="KW-1185">Reference proteome</keyword>
<name>A0ABV8GIL5_9ACTN</name>
<comment type="subcellular location">
    <subcellularLocation>
        <location evidence="1 7">Cell membrane</location>
        <topology evidence="1 7">Multi-pass membrane protein</topology>
    </subcellularLocation>
</comment>
<dbReference type="PANTHER" id="PTHR43744:SF12">
    <property type="entry name" value="ABC TRANSPORTER PERMEASE PROTEIN MG189-RELATED"/>
    <property type="match status" value="1"/>
</dbReference>
<dbReference type="SUPFAM" id="SSF161098">
    <property type="entry name" value="MetI-like"/>
    <property type="match status" value="1"/>
</dbReference>
<keyword evidence="4 7" id="KW-0812">Transmembrane</keyword>
<accession>A0ABV8GIL5</accession>
<dbReference type="CDD" id="cd06261">
    <property type="entry name" value="TM_PBP2"/>
    <property type="match status" value="1"/>
</dbReference>
<evidence type="ECO:0000256" key="1">
    <source>
        <dbReference type="ARBA" id="ARBA00004651"/>
    </source>
</evidence>
<evidence type="ECO:0000256" key="7">
    <source>
        <dbReference type="RuleBase" id="RU363032"/>
    </source>
</evidence>
<feature type="transmembrane region" description="Helical" evidence="7">
    <location>
        <begin position="15"/>
        <end position="37"/>
    </location>
</feature>
<keyword evidence="5 7" id="KW-1133">Transmembrane helix</keyword>
<evidence type="ECO:0000313" key="9">
    <source>
        <dbReference type="EMBL" id="MFC4012547.1"/>
    </source>
</evidence>
<evidence type="ECO:0000256" key="4">
    <source>
        <dbReference type="ARBA" id="ARBA00022692"/>
    </source>
</evidence>
<feature type="transmembrane region" description="Helical" evidence="7">
    <location>
        <begin position="78"/>
        <end position="100"/>
    </location>
</feature>
<gene>
    <name evidence="9" type="ORF">ACFOY2_35295</name>
</gene>
<evidence type="ECO:0000256" key="3">
    <source>
        <dbReference type="ARBA" id="ARBA00022475"/>
    </source>
</evidence>
<evidence type="ECO:0000256" key="5">
    <source>
        <dbReference type="ARBA" id="ARBA00022989"/>
    </source>
</evidence>
<dbReference type="Gene3D" id="1.10.3720.10">
    <property type="entry name" value="MetI-like"/>
    <property type="match status" value="1"/>
</dbReference>
<dbReference type="Proteomes" id="UP001595851">
    <property type="component" value="Unassembled WGS sequence"/>
</dbReference>
<feature type="domain" description="ABC transmembrane type-1" evidence="8">
    <location>
        <begin position="74"/>
        <end position="264"/>
    </location>
</feature>
<evidence type="ECO:0000256" key="2">
    <source>
        <dbReference type="ARBA" id="ARBA00022448"/>
    </source>
</evidence>
<proteinExistence type="inferred from homology"/>
<comment type="caution">
    <text evidence="9">The sequence shown here is derived from an EMBL/GenBank/DDBJ whole genome shotgun (WGS) entry which is preliminary data.</text>
</comment>
<keyword evidence="2 7" id="KW-0813">Transport</keyword>